<feature type="compositionally biased region" description="Basic and acidic residues" evidence="1">
    <location>
        <begin position="104"/>
        <end position="116"/>
    </location>
</feature>
<gene>
    <name evidence="2" type="ORF">SAMN04487998_2249</name>
</gene>
<feature type="compositionally biased region" description="Basic and acidic residues" evidence="1">
    <location>
        <begin position="172"/>
        <end position="181"/>
    </location>
</feature>
<dbReference type="EMBL" id="FOHS01000002">
    <property type="protein sequence ID" value="SET56952.1"/>
    <property type="molecule type" value="Genomic_DNA"/>
</dbReference>
<protein>
    <submittedName>
        <fullName evidence="2">Uncharacterized protein</fullName>
    </submittedName>
</protein>
<evidence type="ECO:0000313" key="3">
    <source>
        <dbReference type="Proteomes" id="UP000198697"/>
    </source>
</evidence>
<feature type="compositionally biased region" description="Polar residues" evidence="1">
    <location>
        <begin position="29"/>
        <end position="48"/>
    </location>
</feature>
<accession>A0A1I0FG19</accession>
<proteinExistence type="predicted"/>
<evidence type="ECO:0000313" key="2">
    <source>
        <dbReference type="EMBL" id="SET56952.1"/>
    </source>
</evidence>
<evidence type="ECO:0000256" key="1">
    <source>
        <dbReference type="SAM" id="MobiDB-lite"/>
    </source>
</evidence>
<dbReference type="STRING" id="82805.SAMN04487998_2249"/>
<dbReference type="Proteomes" id="UP000198697">
    <property type="component" value="Unassembled WGS sequence"/>
</dbReference>
<keyword evidence="3" id="KW-1185">Reference proteome</keyword>
<dbReference type="AlphaFoldDB" id="A0A1I0FG19"/>
<sequence>MNGNGGYLCRRFFPILPYSYSFLMSTNPLNNPDTSRDPSQAANDTPQYGSFGHPDNPAAPANEGESVTNGGESAPPVAFSEQRGSAPQNLDPAAVRQVEDAEYDEQREGWAKDDPRYGGGTSNWPTNEPANRTKAPASDAVEESNPNVGQNDNPDEFSAFRPDNGRGIPGSGKEDEMPHND</sequence>
<feature type="region of interest" description="Disordered" evidence="1">
    <location>
        <begin position="29"/>
        <end position="181"/>
    </location>
</feature>
<name>A0A1I0FG19_9BACT</name>
<reference evidence="3" key="1">
    <citation type="submission" date="2016-10" db="EMBL/GenBank/DDBJ databases">
        <authorList>
            <person name="Varghese N."/>
            <person name="Submissions S."/>
        </authorList>
    </citation>
    <scope>NUCLEOTIDE SEQUENCE [LARGE SCALE GENOMIC DNA]</scope>
    <source>
        <strain evidence="3">DSM 15310</strain>
    </source>
</reference>
<organism evidence="2 3">
    <name type="scientific">Hymenobacter actinosclerus</name>
    <dbReference type="NCBI Taxonomy" id="82805"/>
    <lineage>
        <taxon>Bacteria</taxon>
        <taxon>Pseudomonadati</taxon>
        <taxon>Bacteroidota</taxon>
        <taxon>Cytophagia</taxon>
        <taxon>Cytophagales</taxon>
        <taxon>Hymenobacteraceae</taxon>
        <taxon>Hymenobacter</taxon>
    </lineage>
</organism>